<proteinExistence type="predicted"/>
<reference evidence="4" key="1">
    <citation type="submission" date="2015-02" db="EMBL/GenBank/DDBJ databases">
        <title>Genome sequencing for Strongylocentrotus purpuratus.</title>
        <authorList>
            <person name="Murali S."/>
            <person name="Liu Y."/>
            <person name="Vee V."/>
            <person name="English A."/>
            <person name="Wang M."/>
            <person name="Skinner E."/>
            <person name="Han Y."/>
            <person name="Muzny D.M."/>
            <person name="Worley K.C."/>
            <person name="Gibbs R.A."/>
        </authorList>
    </citation>
    <scope>NUCLEOTIDE SEQUENCE</scope>
</reference>
<keyword evidence="4" id="KW-1185">Reference proteome</keyword>
<dbReference type="GeneID" id="100892375"/>
<evidence type="ECO:0000259" key="2">
    <source>
        <dbReference type="PROSITE" id="PS51184"/>
    </source>
</evidence>
<dbReference type="Proteomes" id="UP000007110">
    <property type="component" value="Unassembled WGS sequence"/>
</dbReference>
<organism evidence="3 4">
    <name type="scientific">Strongylocentrotus purpuratus</name>
    <name type="common">Purple sea urchin</name>
    <dbReference type="NCBI Taxonomy" id="7668"/>
    <lineage>
        <taxon>Eukaryota</taxon>
        <taxon>Metazoa</taxon>
        <taxon>Echinodermata</taxon>
        <taxon>Eleutherozoa</taxon>
        <taxon>Echinozoa</taxon>
        <taxon>Echinoidea</taxon>
        <taxon>Euechinoidea</taxon>
        <taxon>Echinacea</taxon>
        <taxon>Camarodonta</taxon>
        <taxon>Echinidea</taxon>
        <taxon>Strongylocentrotidae</taxon>
        <taxon>Strongylocentrotus</taxon>
    </lineage>
</organism>
<evidence type="ECO:0000256" key="1">
    <source>
        <dbReference type="SAM" id="MobiDB-lite"/>
    </source>
</evidence>
<dbReference type="InterPro" id="IPR003347">
    <property type="entry name" value="JmjC_dom"/>
</dbReference>
<dbReference type="SMART" id="SM00558">
    <property type="entry name" value="JmjC"/>
    <property type="match status" value="1"/>
</dbReference>
<dbReference type="PANTHER" id="PTHR12461:SF18">
    <property type="entry name" value="JMJC DOMAIN-CONTAINING PROTEIN"/>
    <property type="match status" value="1"/>
</dbReference>
<dbReference type="Gene3D" id="2.60.120.650">
    <property type="entry name" value="Cupin"/>
    <property type="match status" value="1"/>
</dbReference>
<reference evidence="3" key="2">
    <citation type="submission" date="2021-01" db="UniProtKB">
        <authorList>
            <consortium name="EnsemblMetazoa"/>
        </authorList>
    </citation>
    <scope>IDENTIFICATION</scope>
</reference>
<dbReference type="Pfam" id="PF13621">
    <property type="entry name" value="Cupin_8"/>
    <property type="match status" value="1"/>
</dbReference>
<dbReference type="EnsemblMetazoa" id="XM_030995435">
    <property type="protein sequence ID" value="XP_030851295"/>
    <property type="gene ID" value="LOC100892375"/>
</dbReference>
<name>A0A7M7PG97_STRPU</name>
<dbReference type="FunFam" id="2.60.120.650:FF:000025">
    <property type="entry name" value="Lysine-specific demethylase 8"/>
    <property type="match status" value="1"/>
</dbReference>
<accession>A0A7M7PG97</accession>
<protein>
    <recommendedName>
        <fullName evidence="2">JmjC domain-containing protein</fullName>
    </recommendedName>
</protein>
<dbReference type="GO" id="GO:0016706">
    <property type="term" value="F:2-oxoglutarate-dependent dioxygenase activity"/>
    <property type="evidence" value="ECO:0000318"/>
    <property type="project" value="GO_Central"/>
</dbReference>
<dbReference type="OrthoDB" id="415358at2759"/>
<feature type="domain" description="JmjC" evidence="2">
    <location>
        <begin position="165"/>
        <end position="326"/>
    </location>
</feature>
<feature type="region of interest" description="Disordered" evidence="1">
    <location>
        <begin position="484"/>
        <end position="547"/>
    </location>
</feature>
<dbReference type="OMA" id="EYDEITH"/>
<sequence>MRLKSYWLRFPRLLHVCVYVDESVNYFSAMILQRVFYSLALVGIFKVVTGGRSSTGGSKVDPSDGAVPWPGHLEPLGAKAVKKTVPVLESFPSPKTFYVDYILASLPVVFQNGAKLSPAFKTWSDRDLGLRPEAETTLIDVETRKKEDRKQPTQRMKFTEFLERYETEDEYMVDSLPEFLRGDVIVPPPLVCDEILQRIADVVMWFSSGGTKSLLHNDDTDNINCLFSGQKEILFLNYTQYRHQFHLDHPEGSYSSVDVDKVDMIKYPGLRNVEFYKAKLFPGDCIYIPYKWMHQVNSIGRNIAVNVWFDHSCEHVPTPEICGATDRKLSIADVQLGMEKPLGFVEDFEEDAPPLDKELVKTLRNEKLSHFSQQDFTVVLQKRFPMLNGLIWTDECDELSQEAFGLMDLTKDGILDKEDFTRLKDMDDIFRFQLDSKLLMLSDIGHEQQVQERLRLYEMDMKKKPAAYEDPNVQIHHVEPLNLDDIDWGDDEKKDVKKTDGEKKKDGVKKEEKKVEDSQKEEKKSADEEIKHPEEDGDSGVDLRVEL</sequence>
<feature type="compositionally biased region" description="Basic and acidic residues" evidence="1">
    <location>
        <begin position="491"/>
        <end position="534"/>
    </location>
</feature>
<evidence type="ECO:0000313" key="3">
    <source>
        <dbReference type="EnsemblMetazoa" id="XP_030851295"/>
    </source>
</evidence>
<dbReference type="InterPro" id="IPR041667">
    <property type="entry name" value="Cupin_8"/>
</dbReference>
<dbReference type="AlphaFoldDB" id="A0A7M7PG97"/>
<dbReference type="RefSeq" id="XP_030851295.1">
    <property type="nucleotide sequence ID" value="XM_030995435.1"/>
</dbReference>
<dbReference type="InParanoid" id="A0A7M7PG97"/>
<dbReference type="SUPFAM" id="SSF51197">
    <property type="entry name" value="Clavaminate synthase-like"/>
    <property type="match status" value="1"/>
</dbReference>
<dbReference type="PANTHER" id="PTHR12461">
    <property type="entry name" value="HYPOXIA-INDUCIBLE FACTOR 1 ALPHA INHIBITOR-RELATED"/>
    <property type="match status" value="1"/>
</dbReference>
<evidence type="ECO:0000313" key="4">
    <source>
        <dbReference type="Proteomes" id="UP000007110"/>
    </source>
</evidence>
<dbReference type="PROSITE" id="PS51184">
    <property type="entry name" value="JMJC"/>
    <property type="match status" value="1"/>
</dbReference>